<dbReference type="PANTHER" id="PTHR43656">
    <property type="entry name" value="BINDING OXIDOREDUCTASE, PUTATIVE (AFU_ORTHOLOGUE AFUA_2G08260)-RELATED"/>
    <property type="match status" value="1"/>
</dbReference>
<accession>A0A015U2Q2</accession>
<evidence type="ECO:0000259" key="3">
    <source>
        <dbReference type="Pfam" id="PF00724"/>
    </source>
</evidence>
<dbReference type="InterPro" id="IPR001155">
    <property type="entry name" value="OxRdtase_FMN_N"/>
</dbReference>
<dbReference type="RefSeq" id="WP_042971678.1">
    <property type="nucleotide sequence ID" value="NZ_JGDB01000259.1"/>
</dbReference>
<dbReference type="SUPFAM" id="SSF51395">
    <property type="entry name" value="FMN-linked oxidoreductases"/>
    <property type="match status" value="1"/>
</dbReference>
<dbReference type="EMBL" id="JGDB01000259">
    <property type="protein sequence ID" value="EXY89067.1"/>
    <property type="molecule type" value="Genomic_DNA"/>
</dbReference>
<dbReference type="GO" id="GO:0016491">
    <property type="term" value="F:oxidoreductase activity"/>
    <property type="evidence" value="ECO:0007669"/>
    <property type="project" value="UniProtKB-KW"/>
</dbReference>
<dbReference type="Proteomes" id="UP000020773">
    <property type="component" value="Unassembled WGS sequence"/>
</dbReference>
<dbReference type="PATRIC" id="fig|1339316.3.peg.4035"/>
<name>A0A015U2Q2_BACFG</name>
<dbReference type="PANTHER" id="PTHR43656:SF2">
    <property type="entry name" value="BINDING OXIDOREDUCTASE, PUTATIVE (AFU_ORTHOLOGUE AFUA_2G08260)-RELATED"/>
    <property type="match status" value="1"/>
</dbReference>
<evidence type="ECO:0000256" key="1">
    <source>
        <dbReference type="ARBA" id="ARBA00022630"/>
    </source>
</evidence>
<sequence>MNTHSASKLFTPVTIGPLTLRNRTIRSAAFEGMCPGNAPSPMLLDYHRSVAAGGVGMTTIAYASVTRSGLSFPRQLWLRPEIIPGLREVTAAIHAEGAAASIQIGHCGNMSHKSICGVTPISASSGFNIYSPTWVRGMKREELPEMAKAYGRAVCLAREAGFDAVEVHAGHGYLISQFLSPYTNHRKDEYGGSLENRMRFMTMVMNEVMKAAGKDLAVFVKMNMRDGFRGGMEIEETLEVARRLESLGAHALVLSGGFVSKAPMYVMRGAMPIKTLTHYMDCWWLKFGVKLAGGMMIPTVPFKEAYFLEDALKFRSEIKIPLIYVGGLVSREKIDEVLNEGFEAVQMARALLNEPGFVNRMRREEKARCNCGHSNYCIGRMYTIEMACHRHLTEELPLCLKKEIEQLENK</sequence>
<dbReference type="CDD" id="cd02803">
    <property type="entry name" value="OYE_like_FMN_family"/>
    <property type="match status" value="1"/>
</dbReference>
<gene>
    <name evidence="4" type="ORF">M125_4254</name>
</gene>
<keyword evidence="1" id="KW-0285">Flavoprotein</keyword>
<dbReference type="AlphaFoldDB" id="A0A015U2Q2"/>
<proteinExistence type="predicted"/>
<protein>
    <submittedName>
        <fullName evidence="4">Dihydrouridine synthase family protein</fullName>
    </submittedName>
</protein>
<evidence type="ECO:0000256" key="2">
    <source>
        <dbReference type="ARBA" id="ARBA00023002"/>
    </source>
</evidence>
<comment type="caution">
    <text evidence="4">The sequence shown here is derived from an EMBL/GenBank/DDBJ whole genome shotgun (WGS) entry which is preliminary data.</text>
</comment>
<dbReference type="Gene3D" id="3.20.20.70">
    <property type="entry name" value="Aldolase class I"/>
    <property type="match status" value="1"/>
</dbReference>
<dbReference type="GO" id="GO:0010181">
    <property type="term" value="F:FMN binding"/>
    <property type="evidence" value="ECO:0007669"/>
    <property type="project" value="InterPro"/>
</dbReference>
<dbReference type="InterPro" id="IPR013785">
    <property type="entry name" value="Aldolase_TIM"/>
</dbReference>
<feature type="domain" description="NADH:flavin oxidoreductase/NADH oxidase N-terminal" evidence="3">
    <location>
        <begin position="8"/>
        <end position="251"/>
    </location>
</feature>
<evidence type="ECO:0000313" key="5">
    <source>
        <dbReference type="Proteomes" id="UP000020773"/>
    </source>
</evidence>
<dbReference type="Pfam" id="PF00724">
    <property type="entry name" value="Oxidored_FMN"/>
    <property type="match status" value="1"/>
</dbReference>
<evidence type="ECO:0000313" key="4">
    <source>
        <dbReference type="EMBL" id="EXY89067.1"/>
    </source>
</evidence>
<organism evidence="4 5">
    <name type="scientific">Bacteroides fragilis str. 3998T(B)3</name>
    <dbReference type="NCBI Taxonomy" id="1339316"/>
    <lineage>
        <taxon>Bacteria</taxon>
        <taxon>Pseudomonadati</taxon>
        <taxon>Bacteroidota</taxon>
        <taxon>Bacteroidia</taxon>
        <taxon>Bacteroidales</taxon>
        <taxon>Bacteroidaceae</taxon>
        <taxon>Bacteroides</taxon>
    </lineage>
</organism>
<keyword evidence="2" id="KW-0560">Oxidoreductase</keyword>
<reference evidence="4 5" key="1">
    <citation type="submission" date="2014-02" db="EMBL/GenBank/DDBJ databases">
        <authorList>
            <person name="Sears C."/>
            <person name="Carroll K."/>
            <person name="Sack B.R."/>
            <person name="Qadri F."/>
            <person name="Myers L.L."/>
            <person name="Chung G.-T."/>
            <person name="Escheverria P."/>
            <person name="Fraser C.M."/>
            <person name="Sadzewicz L."/>
            <person name="Shefchek K.A."/>
            <person name="Tallon L."/>
            <person name="Das S.P."/>
            <person name="Daugherty S."/>
            <person name="Mongodin E.F."/>
        </authorList>
    </citation>
    <scope>NUCLEOTIDE SEQUENCE [LARGE SCALE GENOMIC DNA]</scope>
    <source>
        <strain evidence="5">3998T(B)3</strain>
    </source>
</reference>
<dbReference type="InterPro" id="IPR051799">
    <property type="entry name" value="NADH_flavin_oxidoreductase"/>
</dbReference>